<dbReference type="EMBL" id="KB908932">
    <property type="protein sequence ID" value="EOB14580.1"/>
    <property type="molecule type" value="Genomic_DNA"/>
</dbReference>
<name>R0MK16_NOSB1</name>
<accession>R0MK16</accession>
<keyword evidence="2" id="KW-1185">Reference proteome</keyword>
<sequence>MLTNLFWNLFQKLSLGCHLDKLVRDLKSLFCFFLKSFTFIPLLETISQLSNVALSTFEGYTRFSSFLVVIQFFQNHKAVT</sequence>
<organism evidence="1 2">
    <name type="scientific">Nosema bombycis (strain CQ1 / CVCC 102059)</name>
    <name type="common">Microsporidian parasite</name>
    <name type="synonym">Pebrine of silkworm</name>
    <dbReference type="NCBI Taxonomy" id="578461"/>
    <lineage>
        <taxon>Eukaryota</taxon>
        <taxon>Fungi</taxon>
        <taxon>Fungi incertae sedis</taxon>
        <taxon>Microsporidia</taxon>
        <taxon>Nosematidae</taxon>
        <taxon>Nosema</taxon>
    </lineage>
</organism>
<evidence type="ECO:0000313" key="1">
    <source>
        <dbReference type="EMBL" id="EOB14580.1"/>
    </source>
</evidence>
<protein>
    <submittedName>
        <fullName evidence="1">Uncharacterized protein</fullName>
    </submittedName>
</protein>
<dbReference type="HOGENOM" id="CLU_2590353_0_0_1"/>
<proteinExistence type="predicted"/>
<gene>
    <name evidence="1" type="ORF">NBO_24g0025</name>
</gene>
<reference evidence="1 2" key="1">
    <citation type="journal article" date="2013" name="BMC Genomics">
        <title>Comparative genomics of parasitic silkworm microsporidia reveal an association between genome expansion and host adaptation.</title>
        <authorList>
            <person name="Pan G."/>
            <person name="Xu J."/>
            <person name="Li T."/>
            <person name="Xia Q."/>
            <person name="Liu S.L."/>
            <person name="Zhang G."/>
            <person name="Li S."/>
            <person name="Li C."/>
            <person name="Liu H."/>
            <person name="Yang L."/>
            <person name="Liu T."/>
            <person name="Zhang X."/>
            <person name="Wu Z."/>
            <person name="Fan W."/>
            <person name="Dang X."/>
            <person name="Xiang H."/>
            <person name="Tao M."/>
            <person name="Li Y."/>
            <person name="Hu J."/>
            <person name="Li Z."/>
            <person name="Lin L."/>
            <person name="Luo J."/>
            <person name="Geng L."/>
            <person name="Wang L."/>
            <person name="Long M."/>
            <person name="Wan Y."/>
            <person name="He N."/>
            <person name="Zhang Z."/>
            <person name="Lu C."/>
            <person name="Keeling P.J."/>
            <person name="Wang J."/>
            <person name="Xiang Z."/>
            <person name="Zhou Z."/>
        </authorList>
    </citation>
    <scope>NUCLEOTIDE SEQUENCE [LARGE SCALE GENOMIC DNA]</scope>
    <source>
        <strain evidence="2">CQ1 / CVCC 102059</strain>
    </source>
</reference>
<dbReference type="Proteomes" id="UP000016927">
    <property type="component" value="Unassembled WGS sequence"/>
</dbReference>
<evidence type="ECO:0000313" key="2">
    <source>
        <dbReference type="Proteomes" id="UP000016927"/>
    </source>
</evidence>
<dbReference type="VEuPathDB" id="MicrosporidiaDB:NBO_24g0025"/>
<dbReference type="AlphaFoldDB" id="R0MK16"/>